<dbReference type="InterPro" id="IPR019979">
    <property type="entry name" value="Ribosomal_uS17_CS"/>
</dbReference>
<dbReference type="GO" id="GO:0006412">
    <property type="term" value="P:translation"/>
    <property type="evidence" value="ECO:0007669"/>
    <property type="project" value="UniProtKB-UniRule"/>
</dbReference>
<keyword evidence="2 6" id="KW-0699">rRNA-binding</keyword>
<dbReference type="PANTHER" id="PTHR10744">
    <property type="entry name" value="40S RIBOSOMAL PROTEIN S11 FAMILY MEMBER"/>
    <property type="match status" value="1"/>
</dbReference>
<evidence type="ECO:0000256" key="2">
    <source>
        <dbReference type="ARBA" id="ARBA00022730"/>
    </source>
</evidence>
<evidence type="ECO:0000313" key="9">
    <source>
        <dbReference type="EMBL" id="MBI3631080.1"/>
    </source>
</evidence>
<protein>
    <recommendedName>
        <fullName evidence="6">Small ribosomal subunit protein uS17</fullName>
    </recommendedName>
</protein>
<dbReference type="GO" id="GO:0003735">
    <property type="term" value="F:structural constituent of ribosome"/>
    <property type="evidence" value="ECO:0007669"/>
    <property type="project" value="InterPro"/>
</dbReference>
<evidence type="ECO:0000313" key="10">
    <source>
        <dbReference type="Proteomes" id="UP000753196"/>
    </source>
</evidence>
<dbReference type="InterPro" id="IPR000266">
    <property type="entry name" value="Ribosomal_uS17"/>
</dbReference>
<comment type="caution">
    <text evidence="9">The sequence shown here is derived from an EMBL/GenBank/DDBJ whole genome shotgun (WGS) entry which is preliminary data.</text>
</comment>
<dbReference type="GO" id="GO:0019843">
    <property type="term" value="F:rRNA binding"/>
    <property type="evidence" value="ECO:0007669"/>
    <property type="project" value="UniProtKB-UniRule"/>
</dbReference>
<comment type="function">
    <text evidence="6">One of the primary rRNA binding proteins, it binds specifically to the 5'-end of 16S ribosomal RNA.</text>
</comment>
<dbReference type="GO" id="GO:0022627">
    <property type="term" value="C:cytosolic small ribosomal subunit"/>
    <property type="evidence" value="ECO:0007669"/>
    <property type="project" value="TreeGrafter"/>
</dbReference>
<proteinExistence type="inferred from homology"/>
<organism evidence="9 10">
    <name type="scientific">Candidatus Sungiibacteriota bacterium</name>
    <dbReference type="NCBI Taxonomy" id="2750080"/>
    <lineage>
        <taxon>Bacteria</taxon>
        <taxon>Candidatus Sungiibacteriota</taxon>
    </lineage>
</organism>
<dbReference type="Proteomes" id="UP000753196">
    <property type="component" value="Unassembled WGS sequence"/>
</dbReference>
<evidence type="ECO:0000256" key="6">
    <source>
        <dbReference type="HAMAP-Rule" id="MF_01345"/>
    </source>
</evidence>
<dbReference type="HAMAP" id="MF_01345_B">
    <property type="entry name" value="Ribosomal_uS17_B"/>
    <property type="match status" value="1"/>
</dbReference>
<gene>
    <name evidence="6 9" type="primary">rpsQ</name>
    <name evidence="9" type="ORF">HY221_01975</name>
</gene>
<dbReference type="InterPro" id="IPR019984">
    <property type="entry name" value="Ribosomal_uS17_bact/chlr"/>
</dbReference>
<keyword evidence="5 6" id="KW-0687">Ribonucleoprotein</keyword>
<keyword evidence="3 6" id="KW-0694">RNA-binding</keyword>
<name>A0A932VR20_9BACT</name>
<reference evidence="9" key="1">
    <citation type="submission" date="2020-07" db="EMBL/GenBank/DDBJ databases">
        <title>Huge and variable diversity of episymbiotic CPR bacteria and DPANN archaea in groundwater ecosystems.</title>
        <authorList>
            <person name="He C.Y."/>
            <person name="Keren R."/>
            <person name="Whittaker M."/>
            <person name="Farag I.F."/>
            <person name="Doudna J."/>
            <person name="Cate J.H.D."/>
            <person name="Banfield J.F."/>
        </authorList>
    </citation>
    <scope>NUCLEOTIDE SEQUENCE</scope>
    <source>
        <strain evidence="9">NC_groundwater_973_Pr1_S-0.2um_54_13</strain>
    </source>
</reference>
<dbReference type="EMBL" id="JACQCR010000044">
    <property type="protein sequence ID" value="MBI3631080.1"/>
    <property type="molecule type" value="Genomic_DNA"/>
</dbReference>
<keyword evidence="4 6" id="KW-0689">Ribosomal protein</keyword>
<evidence type="ECO:0000256" key="1">
    <source>
        <dbReference type="ARBA" id="ARBA00010254"/>
    </source>
</evidence>
<dbReference type="PRINTS" id="PR00973">
    <property type="entry name" value="RIBOSOMALS17"/>
</dbReference>
<accession>A0A932VR20</accession>
<dbReference type="PANTHER" id="PTHR10744:SF1">
    <property type="entry name" value="SMALL RIBOSOMAL SUBUNIT PROTEIN US17M"/>
    <property type="match status" value="1"/>
</dbReference>
<dbReference type="InterPro" id="IPR012340">
    <property type="entry name" value="NA-bd_OB-fold"/>
</dbReference>
<evidence type="ECO:0000256" key="7">
    <source>
        <dbReference type="RuleBase" id="RU003872"/>
    </source>
</evidence>
<dbReference type="Pfam" id="PF00366">
    <property type="entry name" value="Ribosomal_S17"/>
    <property type="match status" value="1"/>
</dbReference>
<evidence type="ECO:0000256" key="5">
    <source>
        <dbReference type="ARBA" id="ARBA00023274"/>
    </source>
</evidence>
<sequence length="99" mass="11382">MRKLKGIVWSHKMSKTAVVRVDRLVRHPRYHKYYRLSRKFKAETGPDHYQAGDRVVIQEVRPLSREKRWKIVERIARPDGAVADDAGSSGEEPEAGALS</sequence>
<dbReference type="SUPFAM" id="SSF50249">
    <property type="entry name" value="Nucleic acid-binding proteins"/>
    <property type="match status" value="1"/>
</dbReference>
<evidence type="ECO:0000256" key="4">
    <source>
        <dbReference type="ARBA" id="ARBA00022980"/>
    </source>
</evidence>
<comment type="subunit">
    <text evidence="6">Part of the 30S ribosomal subunit.</text>
</comment>
<dbReference type="PROSITE" id="PS00056">
    <property type="entry name" value="RIBOSOMAL_S17"/>
    <property type="match status" value="1"/>
</dbReference>
<feature type="region of interest" description="Disordered" evidence="8">
    <location>
        <begin position="80"/>
        <end position="99"/>
    </location>
</feature>
<dbReference type="NCBIfam" id="NF004123">
    <property type="entry name" value="PRK05610.1"/>
    <property type="match status" value="1"/>
</dbReference>
<dbReference type="Gene3D" id="2.40.50.140">
    <property type="entry name" value="Nucleic acid-binding proteins"/>
    <property type="match status" value="1"/>
</dbReference>
<evidence type="ECO:0000256" key="8">
    <source>
        <dbReference type="SAM" id="MobiDB-lite"/>
    </source>
</evidence>
<evidence type="ECO:0000256" key="3">
    <source>
        <dbReference type="ARBA" id="ARBA00022884"/>
    </source>
</evidence>
<dbReference type="CDD" id="cd00364">
    <property type="entry name" value="Ribosomal_uS17"/>
    <property type="match status" value="1"/>
</dbReference>
<comment type="similarity">
    <text evidence="1 6 7">Belongs to the universal ribosomal protein uS17 family.</text>
</comment>
<dbReference type="AlphaFoldDB" id="A0A932VR20"/>